<dbReference type="GO" id="GO:0061630">
    <property type="term" value="F:ubiquitin protein ligase activity"/>
    <property type="evidence" value="ECO:0007669"/>
    <property type="project" value="UniProtKB-EC"/>
</dbReference>
<dbReference type="SMART" id="SM00184">
    <property type="entry name" value="RING"/>
    <property type="match status" value="1"/>
</dbReference>
<dbReference type="Proteomes" id="UP001286313">
    <property type="component" value="Unassembled WGS sequence"/>
</dbReference>
<evidence type="ECO:0000256" key="10">
    <source>
        <dbReference type="ARBA" id="ARBA00023242"/>
    </source>
</evidence>
<dbReference type="Pfam" id="PF00628">
    <property type="entry name" value="PHD"/>
    <property type="match status" value="1"/>
</dbReference>
<dbReference type="Gene3D" id="3.30.40.10">
    <property type="entry name" value="Zinc/RING finger domain, C3HC4 (zinc finger)"/>
    <property type="match status" value="1"/>
</dbReference>
<dbReference type="Gene3D" id="2.30.30.1150">
    <property type="match status" value="1"/>
</dbReference>
<evidence type="ECO:0000256" key="3">
    <source>
        <dbReference type="ARBA" id="ARBA00012483"/>
    </source>
</evidence>
<keyword evidence="8" id="KW-0862">Zinc</keyword>
<dbReference type="InterPro" id="IPR019787">
    <property type="entry name" value="Znf_PHD-finger"/>
</dbReference>
<dbReference type="InterPro" id="IPR001965">
    <property type="entry name" value="Znf_PHD"/>
</dbReference>
<dbReference type="InterPro" id="IPR013083">
    <property type="entry name" value="Znf_RING/FYVE/PHD"/>
</dbReference>
<keyword evidence="6 12" id="KW-0863">Zinc-finger</keyword>
<feature type="domain" description="Ubiquitin-like" evidence="16">
    <location>
        <begin position="1"/>
        <end position="74"/>
    </location>
</feature>
<dbReference type="Pfam" id="PF02182">
    <property type="entry name" value="SAD_SRA"/>
    <property type="match status" value="1"/>
</dbReference>
<dbReference type="Pfam" id="PF00240">
    <property type="entry name" value="ubiquitin"/>
    <property type="match status" value="1"/>
</dbReference>
<evidence type="ECO:0000256" key="6">
    <source>
        <dbReference type="ARBA" id="ARBA00022771"/>
    </source>
</evidence>
<evidence type="ECO:0000256" key="13">
    <source>
        <dbReference type="PROSITE-ProRule" id="PRU00358"/>
    </source>
</evidence>
<dbReference type="InterPro" id="IPR000626">
    <property type="entry name" value="Ubiquitin-like_dom"/>
</dbReference>
<name>A0AAE1G075_PETCI</name>
<dbReference type="GO" id="GO:0003677">
    <property type="term" value="F:DNA binding"/>
    <property type="evidence" value="ECO:0007669"/>
    <property type="project" value="UniProtKB-KW"/>
</dbReference>
<dbReference type="GO" id="GO:0005634">
    <property type="term" value="C:nucleus"/>
    <property type="evidence" value="ECO:0007669"/>
    <property type="project" value="UniProtKB-SubCell"/>
</dbReference>
<dbReference type="Gene3D" id="3.10.20.90">
    <property type="entry name" value="Phosphatidylinositol 3-kinase Catalytic Subunit, Chain A, domain 1"/>
    <property type="match status" value="1"/>
</dbReference>
<dbReference type="PROSITE" id="PS00518">
    <property type="entry name" value="ZF_RING_1"/>
    <property type="match status" value="1"/>
</dbReference>
<evidence type="ECO:0000259" key="15">
    <source>
        <dbReference type="PROSITE" id="PS50016"/>
    </source>
</evidence>
<dbReference type="InterPro" id="IPR036987">
    <property type="entry name" value="SRA-YDG_sf"/>
</dbReference>
<dbReference type="Gene3D" id="2.30.30.140">
    <property type="match status" value="1"/>
</dbReference>
<comment type="pathway">
    <text evidence="2">Protein modification; protein ubiquitination.</text>
</comment>
<feature type="domain" description="YDG" evidence="18">
    <location>
        <begin position="409"/>
        <end position="571"/>
    </location>
</feature>
<dbReference type="EC" id="2.3.2.27" evidence="3"/>
<dbReference type="InterPro" id="IPR021991">
    <property type="entry name" value="TTD_dom"/>
</dbReference>
<sequence>MYVKVRTMDGSQTAVLTVSKLTTITELRALVQEKMDVAPHRQRLFFRGKQLEDGHTMFDYNLNINDVIQLMVKQVLSENNTNTLKKPPMATKTSQAFDKKNVQSAETPSTTTVKAESEYYRVGDLVDAKSLVDGTWWEAKIIKIVLNPDAKDRPNEDDDGFFYHVVFDNYAYDAPSEMLLKHVRPRAHKYIKLDEVKPGQVVMANYNLEDPEQRGYWFDCKVTEVANTRTDKRLVATVYVGADASPIEGCHIHLVKELFAVEKNIKLSERSPEMERQVLEGSPSKRVSAPNCSNCKDQPRRKCRECGCHECGLKDYPEKQLMCDECDMAFHIYCIRPPLQTIPDVDEWFCHLCKNDDTEIVRAGEKLKDSKKKAKMASATSSSARDWGKGFACAGRQKVCTIVPQNHFGPVPGVEVGTQWKFRLQASEAGIHRPHVAGIHGRENEGAYSIVLSGGYEDDEDNGDSFSYTGSGGRDLSGNKRTAEQSCDQLLTRMNKALALNCNVPLNKNGAKAEDWKGGKPVRVVRNAKGRKHSKYAPEDGNRYDGIYKIVKYWQDKGKSGFKVWRYLLKRDDPTPAPWTKDGKKRMETLGLEMQYPEGYLEAQKEKEESQGKNRESDGDEGNKKTPKSKKRKGAPDKETENNNDGEPDAKKRKSSGGYIIPKEVENLITKDTKNSKLWNECKAKILEGCTKFLNCVQEKFECICCQELVYKPVTTDCKHNVCHPCLQRSFKAEVFSCPACRYDLGQEYKMDVNNPLNKLLINLFPGYDTARC</sequence>
<dbReference type="SMART" id="SM00213">
    <property type="entry name" value="UBQ"/>
    <property type="match status" value="1"/>
</dbReference>
<comment type="subcellular location">
    <subcellularLocation>
        <location evidence="13">Nucleus</location>
    </subcellularLocation>
</comment>
<dbReference type="SMART" id="SM00249">
    <property type="entry name" value="PHD"/>
    <property type="match status" value="1"/>
</dbReference>
<feature type="domain" description="PHD-type" evidence="15">
    <location>
        <begin position="300"/>
        <end position="356"/>
    </location>
</feature>
<dbReference type="PROSITE" id="PS50016">
    <property type="entry name" value="ZF_PHD_2"/>
    <property type="match status" value="1"/>
</dbReference>
<comment type="catalytic activity">
    <reaction evidence="1">
        <text>S-ubiquitinyl-[E2 ubiquitin-conjugating enzyme]-L-cysteine + [acceptor protein]-L-lysine = [E2 ubiquitin-conjugating enzyme]-L-cysteine + N(6)-ubiquitinyl-[acceptor protein]-L-lysine.</text>
        <dbReference type="EC" id="2.3.2.27"/>
    </reaction>
</comment>
<accession>A0AAE1G075</accession>
<keyword evidence="9" id="KW-0238">DNA-binding</keyword>
<gene>
    <name evidence="19" type="ORF">Pcinc_012927</name>
</gene>
<dbReference type="Pfam" id="PF12148">
    <property type="entry name" value="TTD"/>
    <property type="match status" value="1"/>
</dbReference>
<dbReference type="CDD" id="cd01797">
    <property type="entry name" value="Ubl_UHRF"/>
    <property type="match status" value="1"/>
</dbReference>
<dbReference type="PROSITE" id="PS51015">
    <property type="entry name" value="YDG"/>
    <property type="match status" value="1"/>
</dbReference>
<evidence type="ECO:0000256" key="8">
    <source>
        <dbReference type="ARBA" id="ARBA00022833"/>
    </source>
</evidence>
<dbReference type="PROSITE" id="PS50089">
    <property type="entry name" value="ZF_RING_2"/>
    <property type="match status" value="1"/>
</dbReference>
<evidence type="ECO:0000256" key="1">
    <source>
        <dbReference type="ARBA" id="ARBA00000900"/>
    </source>
</evidence>
<evidence type="ECO:0000259" key="16">
    <source>
        <dbReference type="PROSITE" id="PS50053"/>
    </source>
</evidence>
<evidence type="ECO:0000256" key="11">
    <source>
        <dbReference type="ARBA" id="ARBA00023306"/>
    </source>
</evidence>
<dbReference type="InterPro" id="IPR019956">
    <property type="entry name" value="Ubiquitin_dom"/>
</dbReference>
<evidence type="ECO:0000256" key="14">
    <source>
        <dbReference type="SAM" id="MobiDB-lite"/>
    </source>
</evidence>
<dbReference type="SUPFAM" id="SSF88697">
    <property type="entry name" value="PUA domain-like"/>
    <property type="match status" value="1"/>
</dbReference>
<evidence type="ECO:0000256" key="7">
    <source>
        <dbReference type="ARBA" id="ARBA00022786"/>
    </source>
</evidence>
<dbReference type="CDD" id="cd20388">
    <property type="entry name" value="Tudor_UHRF_rpt2"/>
    <property type="match status" value="1"/>
</dbReference>
<feature type="domain" description="RING-type" evidence="17">
    <location>
        <begin position="703"/>
        <end position="742"/>
    </location>
</feature>
<reference evidence="19" key="1">
    <citation type="submission" date="2023-10" db="EMBL/GenBank/DDBJ databases">
        <title>Genome assemblies of two species of porcelain crab, Petrolisthes cinctipes and Petrolisthes manimaculis (Anomura: Porcellanidae).</title>
        <authorList>
            <person name="Angst P."/>
        </authorList>
    </citation>
    <scope>NUCLEOTIDE SEQUENCE</scope>
    <source>
        <strain evidence="19">PB745_01</strain>
        <tissue evidence="19">Gill</tissue>
    </source>
</reference>
<dbReference type="SMART" id="SM00466">
    <property type="entry name" value="SRA"/>
    <property type="match status" value="1"/>
</dbReference>
<proteinExistence type="predicted"/>
<dbReference type="SUPFAM" id="SSF54236">
    <property type="entry name" value="Ubiquitin-like"/>
    <property type="match status" value="1"/>
</dbReference>
<keyword evidence="4" id="KW-0808">Transferase</keyword>
<evidence type="ECO:0000313" key="20">
    <source>
        <dbReference type="Proteomes" id="UP001286313"/>
    </source>
</evidence>
<dbReference type="PROSITE" id="PS01359">
    <property type="entry name" value="ZF_PHD_1"/>
    <property type="match status" value="1"/>
</dbReference>
<evidence type="ECO:0000313" key="19">
    <source>
        <dbReference type="EMBL" id="KAK3882721.1"/>
    </source>
</evidence>
<feature type="region of interest" description="Disordered" evidence="14">
    <location>
        <begin position="603"/>
        <end position="657"/>
    </location>
</feature>
<dbReference type="InterPro" id="IPR015947">
    <property type="entry name" value="PUA-like_sf"/>
</dbReference>
<dbReference type="GO" id="GO:0016567">
    <property type="term" value="P:protein ubiquitination"/>
    <property type="evidence" value="ECO:0007669"/>
    <property type="project" value="TreeGrafter"/>
</dbReference>
<dbReference type="FunFam" id="3.30.40.10:FF:000066">
    <property type="entry name" value="E3 ubiquitin-protein ligase UHRF2 isoform X1"/>
    <property type="match status" value="1"/>
</dbReference>
<dbReference type="GO" id="GO:0044027">
    <property type="term" value="P:negative regulation of gene expression via chromosomal CpG island methylation"/>
    <property type="evidence" value="ECO:0007669"/>
    <property type="project" value="TreeGrafter"/>
</dbReference>
<dbReference type="CDD" id="cd15525">
    <property type="entry name" value="PHD_UHRF1_2"/>
    <property type="match status" value="1"/>
</dbReference>
<evidence type="ECO:0000259" key="18">
    <source>
        <dbReference type="PROSITE" id="PS51015"/>
    </source>
</evidence>
<keyword evidence="20" id="KW-1185">Reference proteome</keyword>
<evidence type="ECO:0000256" key="9">
    <source>
        <dbReference type="ARBA" id="ARBA00023125"/>
    </source>
</evidence>
<keyword evidence="10 13" id="KW-0539">Nucleus</keyword>
<dbReference type="PROSITE" id="PS50053">
    <property type="entry name" value="UBIQUITIN_2"/>
    <property type="match status" value="1"/>
</dbReference>
<dbReference type="PRINTS" id="PR00348">
    <property type="entry name" value="UBIQUITIN"/>
</dbReference>
<dbReference type="FunFam" id="2.30.280.10:FF:000001">
    <property type="entry name" value="E3 ubiquitin-protein ligase UHRF1 isoform 1"/>
    <property type="match status" value="1"/>
</dbReference>
<evidence type="ECO:0000256" key="4">
    <source>
        <dbReference type="ARBA" id="ARBA00022679"/>
    </source>
</evidence>
<evidence type="ECO:0000256" key="5">
    <source>
        <dbReference type="ARBA" id="ARBA00022723"/>
    </source>
</evidence>
<evidence type="ECO:0000259" key="17">
    <source>
        <dbReference type="PROSITE" id="PS50089"/>
    </source>
</evidence>
<dbReference type="PANTHER" id="PTHR14140">
    <property type="entry name" value="E3 UBIQUITIN-PROTEIN LIGASE UHRF-RELATED"/>
    <property type="match status" value="1"/>
</dbReference>
<dbReference type="InterPro" id="IPR003105">
    <property type="entry name" value="SRA_YDG"/>
</dbReference>
<dbReference type="InterPro" id="IPR019786">
    <property type="entry name" value="Zinc_finger_PHD-type_CS"/>
</dbReference>
<feature type="compositionally biased region" description="Basic and acidic residues" evidence="14">
    <location>
        <begin position="603"/>
        <end position="624"/>
    </location>
</feature>
<keyword evidence="5" id="KW-0479">Metal-binding</keyword>
<dbReference type="EMBL" id="JAWQEG010001064">
    <property type="protein sequence ID" value="KAK3882721.1"/>
    <property type="molecule type" value="Genomic_DNA"/>
</dbReference>
<dbReference type="InterPro" id="IPR029071">
    <property type="entry name" value="Ubiquitin-like_domsf"/>
</dbReference>
<dbReference type="SUPFAM" id="SSF57903">
    <property type="entry name" value="FYVE/PHD zinc finger"/>
    <property type="match status" value="1"/>
</dbReference>
<dbReference type="PANTHER" id="PTHR14140:SF45">
    <property type="entry name" value="RING-TYPE E3 UBIQUITIN TRANSFERASE"/>
    <property type="match status" value="1"/>
</dbReference>
<dbReference type="SUPFAM" id="SSF57850">
    <property type="entry name" value="RING/U-box"/>
    <property type="match status" value="1"/>
</dbReference>
<protein>
    <recommendedName>
        <fullName evidence="3">RING-type E3 ubiquitin transferase</fullName>
        <ecNumber evidence="3">2.3.2.27</ecNumber>
    </recommendedName>
</protein>
<dbReference type="Gene3D" id="2.30.280.10">
    <property type="entry name" value="SRA-YDG"/>
    <property type="match status" value="1"/>
</dbReference>
<dbReference type="InterPro" id="IPR011011">
    <property type="entry name" value="Znf_FYVE_PHD"/>
</dbReference>
<dbReference type="AlphaFoldDB" id="A0AAE1G075"/>
<dbReference type="InterPro" id="IPR017907">
    <property type="entry name" value="Znf_RING_CS"/>
</dbReference>
<dbReference type="CDD" id="cd20387">
    <property type="entry name" value="Tudor_UHRF_rpt1"/>
    <property type="match status" value="1"/>
</dbReference>
<evidence type="ECO:0000256" key="2">
    <source>
        <dbReference type="ARBA" id="ARBA00004906"/>
    </source>
</evidence>
<keyword evidence="7" id="KW-0833">Ubl conjugation pathway</keyword>
<dbReference type="InterPro" id="IPR045134">
    <property type="entry name" value="UHRF1/2-like"/>
</dbReference>
<dbReference type="GO" id="GO:0008270">
    <property type="term" value="F:zinc ion binding"/>
    <property type="evidence" value="ECO:0007669"/>
    <property type="project" value="UniProtKB-KW"/>
</dbReference>
<dbReference type="InterPro" id="IPR001841">
    <property type="entry name" value="Znf_RING"/>
</dbReference>
<evidence type="ECO:0000256" key="12">
    <source>
        <dbReference type="PROSITE-ProRule" id="PRU00175"/>
    </source>
</evidence>
<keyword evidence="11" id="KW-0131">Cell cycle</keyword>
<comment type="caution">
    <text evidence="19">The sequence shown here is derived from an EMBL/GenBank/DDBJ whole genome shotgun (WGS) entry which is preliminary data.</text>
</comment>
<organism evidence="19 20">
    <name type="scientific">Petrolisthes cinctipes</name>
    <name type="common">Flat porcelain crab</name>
    <dbReference type="NCBI Taxonomy" id="88211"/>
    <lineage>
        <taxon>Eukaryota</taxon>
        <taxon>Metazoa</taxon>
        <taxon>Ecdysozoa</taxon>
        <taxon>Arthropoda</taxon>
        <taxon>Crustacea</taxon>
        <taxon>Multicrustacea</taxon>
        <taxon>Malacostraca</taxon>
        <taxon>Eumalacostraca</taxon>
        <taxon>Eucarida</taxon>
        <taxon>Decapoda</taxon>
        <taxon>Pleocyemata</taxon>
        <taxon>Anomura</taxon>
        <taxon>Galatheoidea</taxon>
        <taxon>Porcellanidae</taxon>
        <taxon>Petrolisthes</taxon>
    </lineage>
</organism>